<dbReference type="Proteomes" id="UP000765509">
    <property type="component" value="Unassembled WGS sequence"/>
</dbReference>
<dbReference type="AlphaFoldDB" id="A0A9Q3GZL5"/>
<feature type="compositionally biased region" description="Basic and acidic residues" evidence="1">
    <location>
        <begin position="168"/>
        <end position="177"/>
    </location>
</feature>
<evidence type="ECO:0000313" key="3">
    <source>
        <dbReference type="Proteomes" id="UP000765509"/>
    </source>
</evidence>
<evidence type="ECO:0000256" key="1">
    <source>
        <dbReference type="SAM" id="MobiDB-lite"/>
    </source>
</evidence>
<proteinExistence type="predicted"/>
<protein>
    <submittedName>
        <fullName evidence="2">Uncharacterized protein</fullName>
    </submittedName>
</protein>
<organism evidence="2 3">
    <name type="scientific">Austropuccinia psidii MF-1</name>
    <dbReference type="NCBI Taxonomy" id="1389203"/>
    <lineage>
        <taxon>Eukaryota</taxon>
        <taxon>Fungi</taxon>
        <taxon>Dikarya</taxon>
        <taxon>Basidiomycota</taxon>
        <taxon>Pucciniomycotina</taxon>
        <taxon>Pucciniomycetes</taxon>
        <taxon>Pucciniales</taxon>
        <taxon>Sphaerophragmiaceae</taxon>
        <taxon>Austropuccinia</taxon>
    </lineage>
</organism>
<accession>A0A9Q3GZL5</accession>
<feature type="region of interest" description="Disordered" evidence="1">
    <location>
        <begin position="1"/>
        <end position="22"/>
    </location>
</feature>
<dbReference type="EMBL" id="AVOT02007777">
    <property type="protein sequence ID" value="MBW0484644.1"/>
    <property type="molecule type" value="Genomic_DNA"/>
</dbReference>
<reference evidence="2" key="1">
    <citation type="submission" date="2021-03" db="EMBL/GenBank/DDBJ databases">
        <title>Draft genome sequence of rust myrtle Austropuccinia psidii MF-1, a brazilian biotype.</title>
        <authorList>
            <person name="Quecine M.C."/>
            <person name="Pachon D.M.R."/>
            <person name="Bonatelli M.L."/>
            <person name="Correr F.H."/>
            <person name="Franceschini L.M."/>
            <person name="Leite T.F."/>
            <person name="Margarido G.R.A."/>
            <person name="Almeida C.A."/>
            <person name="Ferrarezi J.A."/>
            <person name="Labate C.A."/>
        </authorList>
    </citation>
    <scope>NUCLEOTIDE SEQUENCE</scope>
    <source>
        <strain evidence="2">MF-1</strain>
    </source>
</reference>
<gene>
    <name evidence="2" type="ORF">O181_024359</name>
</gene>
<sequence length="195" mass="22541">MLSTRYKSSYNPSTSSRKAYTQDYRQIQSVTEGQGSADGKQNNKLCNYEADKSVFPSNRTEATEKSLRVHSKSRKKAFNNVLLHNKYQIIADLGKRHMRSYLTVRKSLGNTKTCKLLNGWNSFMEKKNIMLLKSEWRKNNPQSCKKAPKTTAVASRSNSNMKKKAKYKEKGDGKEPVTKPYRKGYRHINIQQYSR</sequence>
<feature type="region of interest" description="Disordered" evidence="1">
    <location>
        <begin position="140"/>
        <end position="195"/>
    </location>
</feature>
<evidence type="ECO:0000313" key="2">
    <source>
        <dbReference type="EMBL" id="MBW0484644.1"/>
    </source>
</evidence>
<keyword evidence="3" id="KW-1185">Reference proteome</keyword>
<name>A0A9Q3GZL5_9BASI</name>
<comment type="caution">
    <text evidence="2">The sequence shown here is derived from an EMBL/GenBank/DDBJ whole genome shotgun (WGS) entry which is preliminary data.</text>
</comment>